<name>A0A445MZ05_9BACT</name>
<protein>
    <submittedName>
        <fullName evidence="6">Putative Zinc transporter ZupT</fullName>
    </submittedName>
</protein>
<evidence type="ECO:0000256" key="5">
    <source>
        <dbReference type="SAM" id="Phobius"/>
    </source>
</evidence>
<keyword evidence="4 5" id="KW-0472">Membrane</keyword>
<proteinExistence type="predicted"/>
<feature type="transmembrane region" description="Helical" evidence="5">
    <location>
        <begin position="106"/>
        <end position="127"/>
    </location>
</feature>
<feature type="transmembrane region" description="Helical" evidence="5">
    <location>
        <begin position="223"/>
        <end position="240"/>
    </location>
</feature>
<dbReference type="GO" id="GO:0016020">
    <property type="term" value="C:membrane"/>
    <property type="evidence" value="ECO:0007669"/>
    <property type="project" value="UniProtKB-SubCell"/>
</dbReference>
<keyword evidence="3 5" id="KW-1133">Transmembrane helix</keyword>
<comment type="subcellular location">
    <subcellularLocation>
        <location evidence="1">Membrane</location>
        <topology evidence="1">Multi-pass membrane protein</topology>
    </subcellularLocation>
</comment>
<feature type="transmembrane region" description="Helical" evidence="5">
    <location>
        <begin position="39"/>
        <end position="57"/>
    </location>
</feature>
<evidence type="ECO:0000313" key="6">
    <source>
        <dbReference type="EMBL" id="SPD74653.1"/>
    </source>
</evidence>
<dbReference type="Pfam" id="PF02535">
    <property type="entry name" value="Zip"/>
    <property type="match status" value="1"/>
</dbReference>
<dbReference type="AlphaFoldDB" id="A0A445MZ05"/>
<dbReference type="InterPro" id="IPR003689">
    <property type="entry name" value="ZIP"/>
</dbReference>
<keyword evidence="2 5" id="KW-0812">Transmembrane</keyword>
<sequence>MGIEASIILYSAIAGLSTIVGIILVFFYETLVIRYSHYVNSFAAGLILGIAFFHLIPESLHLADDAMDYVFFGFLIFYLLESFIVIHSGAEIHYREKINPLHQKGIIMFSGLFFHSLIDGIIIAVGFGTSQKLGLLTSLGVIAHELPEGATSFSLMINSMQRRTALLLSAAVALATPVGAIGSLIFARGLSEVTIGILIAMAAGSFLYIGASDLIPETHEENGLINACFLISGVTILYVLSKMLMI</sequence>
<feature type="transmembrane region" description="Helical" evidence="5">
    <location>
        <begin position="6"/>
        <end position="27"/>
    </location>
</feature>
<organism evidence="6">
    <name type="scientific">uncultured Desulfobacterium sp</name>
    <dbReference type="NCBI Taxonomy" id="201089"/>
    <lineage>
        <taxon>Bacteria</taxon>
        <taxon>Pseudomonadati</taxon>
        <taxon>Thermodesulfobacteriota</taxon>
        <taxon>Desulfobacteria</taxon>
        <taxon>Desulfobacterales</taxon>
        <taxon>Desulfobacteriaceae</taxon>
        <taxon>Desulfobacterium</taxon>
        <taxon>environmental samples</taxon>
    </lineage>
</organism>
<evidence type="ECO:0000256" key="4">
    <source>
        <dbReference type="ARBA" id="ARBA00023136"/>
    </source>
</evidence>
<dbReference type="PANTHER" id="PTHR11040">
    <property type="entry name" value="ZINC/IRON TRANSPORTER"/>
    <property type="match status" value="1"/>
</dbReference>
<accession>A0A445MZ05</accession>
<dbReference type="GO" id="GO:0005385">
    <property type="term" value="F:zinc ion transmembrane transporter activity"/>
    <property type="evidence" value="ECO:0007669"/>
    <property type="project" value="TreeGrafter"/>
</dbReference>
<feature type="transmembrane region" description="Helical" evidence="5">
    <location>
        <begin position="165"/>
        <end position="186"/>
    </location>
</feature>
<dbReference type="EMBL" id="OJIN01000169">
    <property type="protein sequence ID" value="SPD74653.1"/>
    <property type="molecule type" value="Genomic_DNA"/>
</dbReference>
<feature type="transmembrane region" description="Helical" evidence="5">
    <location>
        <begin position="193"/>
        <end position="211"/>
    </location>
</feature>
<gene>
    <name evidence="6" type="ORF">PITCH_A290037</name>
</gene>
<reference evidence="6" key="1">
    <citation type="submission" date="2018-01" db="EMBL/GenBank/DDBJ databases">
        <authorList>
            <person name="Regsiter A."/>
            <person name="William W."/>
        </authorList>
    </citation>
    <scope>NUCLEOTIDE SEQUENCE</scope>
    <source>
        <strain evidence="6">TRIP AH-1</strain>
    </source>
</reference>
<evidence type="ECO:0000256" key="1">
    <source>
        <dbReference type="ARBA" id="ARBA00004141"/>
    </source>
</evidence>
<feature type="transmembrane region" description="Helical" evidence="5">
    <location>
        <begin position="69"/>
        <end position="86"/>
    </location>
</feature>
<dbReference type="PANTHER" id="PTHR11040:SF198">
    <property type="entry name" value="METAL HOMEOSTASIS FACTOR ATX2"/>
    <property type="match status" value="1"/>
</dbReference>
<evidence type="ECO:0000256" key="3">
    <source>
        <dbReference type="ARBA" id="ARBA00022989"/>
    </source>
</evidence>
<evidence type="ECO:0000256" key="2">
    <source>
        <dbReference type="ARBA" id="ARBA00022692"/>
    </source>
</evidence>